<evidence type="ECO:0000313" key="2">
    <source>
        <dbReference type="EMBL" id="SFI17260.1"/>
    </source>
</evidence>
<dbReference type="AlphaFoldDB" id="A0A7Z7CV63"/>
<proteinExistence type="predicted"/>
<sequence length="147" mass="16234">MFVFSSDVDRIDRALVHRWLSEESYWAKGRSRADQDAAMAASRNYGVYEEPTGRQVGYARLVTDGVFFGWLCDVFVDAAARGKGIGKMLVSGVLDDVTPRGPKRIVLATADARGLYEQFGWAELSGEMTWMVRIRPDAEPAGDAPLA</sequence>
<dbReference type="InterPro" id="IPR000182">
    <property type="entry name" value="GNAT_dom"/>
</dbReference>
<dbReference type="PANTHER" id="PTHR43233:SF1">
    <property type="entry name" value="FAMILY N-ACETYLTRANSFERASE, PUTATIVE (AFU_ORTHOLOGUE AFUA_6G03350)-RELATED"/>
    <property type="match status" value="1"/>
</dbReference>
<dbReference type="EMBL" id="FOQZ01000001">
    <property type="protein sequence ID" value="SFI17260.1"/>
    <property type="molecule type" value="Genomic_DNA"/>
</dbReference>
<dbReference type="SUPFAM" id="SSF55729">
    <property type="entry name" value="Acyl-CoA N-acyltransferases (Nat)"/>
    <property type="match status" value="1"/>
</dbReference>
<gene>
    <name evidence="2" type="ORF">SAMN04487751_0074</name>
</gene>
<dbReference type="PROSITE" id="PS51186">
    <property type="entry name" value="GNAT"/>
    <property type="match status" value="1"/>
</dbReference>
<dbReference type="Gene3D" id="3.40.630.30">
    <property type="match status" value="1"/>
</dbReference>
<dbReference type="Pfam" id="PF00583">
    <property type="entry name" value="Acetyltransf_1"/>
    <property type="match status" value="1"/>
</dbReference>
<comment type="caution">
    <text evidence="2">The sequence shown here is derived from an EMBL/GenBank/DDBJ whole genome shotgun (WGS) entry which is preliminary data.</text>
</comment>
<dbReference type="InterPro" id="IPR053144">
    <property type="entry name" value="Acetyltransferase_Butenolide"/>
</dbReference>
<feature type="domain" description="N-acetyltransferase" evidence="1">
    <location>
        <begin position="3"/>
        <end position="139"/>
    </location>
</feature>
<dbReference type="GO" id="GO:0016747">
    <property type="term" value="F:acyltransferase activity, transferring groups other than amino-acyl groups"/>
    <property type="evidence" value="ECO:0007669"/>
    <property type="project" value="InterPro"/>
</dbReference>
<keyword evidence="2" id="KW-0808">Transferase</keyword>
<protein>
    <submittedName>
        <fullName evidence="2">Acetyltransferase (GNAT) family protein</fullName>
    </submittedName>
</protein>
<dbReference type="CDD" id="cd04301">
    <property type="entry name" value="NAT_SF"/>
    <property type="match status" value="1"/>
</dbReference>
<dbReference type="PANTHER" id="PTHR43233">
    <property type="entry name" value="FAMILY N-ACETYLTRANSFERASE, PUTATIVE (AFU_ORTHOLOGUE AFUA_6G03350)-RELATED"/>
    <property type="match status" value="1"/>
</dbReference>
<organism evidence="2 3">
    <name type="scientific">Microbacterium saccharophilum</name>
    <dbReference type="NCBI Taxonomy" id="1213358"/>
    <lineage>
        <taxon>Bacteria</taxon>
        <taxon>Bacillati</taxon>
        <taxon>Actinomycetota</taxon>
        <taxon>Actinomycetes</taxon>
        <taxon>Micrococcales</taxon>
        <taxon>Microbacteriaceae</taxon>
        <taxon>Microbacterium</taxon>
    </lineage>
</organism>
<name>A0A7Z7CV63_9MICO</name>
<dbReference type="RefSeq" id="WP_051526375.1">
    <property type="nucleotide sequence ID" value="NZ_FOQZ01000001.1"/>
</dbReference>
<evidence type="ECO:0000313" key="3">
    <source>
        <dbReference type="Proteomes" id="UP000198702"/>
    </source>
</evidence>
<dbReference type="Proteomes" id="UP000198702">
    <property type="component" value="Unassembled WGS sequence"/>
</dbReference>
<dbReference type="InterPro" id="IPR016181">
    <property type="entry name" value="Acyl_CoA_acyltransferase"/>
</dbReference>
<evidence type="ECO:0000259" key="1">
    <source>
        <dbReference type="PROSITE" id="PS51186"/>
    </source>
</evidence>
<accession>A0A7Z7CV63</accession>
<reference evidence="2 3" key="1">
    <citation type="submission" date="2016-10" db="EMBL/GenBank/DDBJ databases">
        <authorList>
            <person name="Varghese N."/>
            <person name="Submissions S."/>
        </authorList>
    </citation>
    <scope>NUCLEOTIDE SEQUENCE [LARGE SCALE GENOMIC DNA]</scope>
    <source>
        <strain evidence="2 3">UNC380MFSha3.1</strain>
    </source>
</reference>